<dbReference type="PROSITE" id="PS50949">
    <property type="entry name" value="HTH_GNTR"/>
    <property type="match status" value="1"/>
</dbReference>
<keyword evidence="2" id="KW-0238">DNA-binding</keyword>
<organism evidence="6 7">
    <name type="scientific">Bifidobacterium platyrrhinorum</name>
    <dbReference type="NCBI Taxonomy" id="2661628"/>
    <lineage>
        <taxon>Bacteria</taxon>
        <taxon>Bacillati</taxon>
        <taxon>Actinomycetota</taxon>
        <taxon>Actinomycetes</taxon>
        <taxon>Bifidobacteriales</taxon>
        <taxon>Bifidobacteriaceae</taxon>
        <taxon>Bifidobacterium</taxon>
    </lineage>
</organism>
<evidence type="ECO:0000259" key="5">
    <source>
        <dbReference type="PROSITE" id="PS50949"/>
    </source>
</evidence>
<dbReference type="Gene3D" id="1.20.120.530">
    <property type="entry name" value="GntR ligand-binding domain-like"/>
    <property type="match status" value="1"/>
</dbReference>
<dbReference type="AlphaFoldDB" id="A0A6L9SUM7"/>
<dbReference type="SMART" id="SM00345">
    <property type="entry name" value="HTH_GNTR"/>
    <property type="match status" value="1"/>
</dbReference>
<dbReference type="PANTHER" id="PTHR43537:SF5">
    <property type="entry name" value="UXU OPERON TRANSCRIPTIONAL REGULATOR"/>
    <property type="match status" value="1"/>
</dbReference>
<evidence type="ECO:0000313" key="6">
    <source>
        <dbReference type="EMBL" id="NEG55242.1"/>
    </source>
</evidence>
<dbReference type="InterPro" id="IPR008920">
    <property type="entry name" value="TF_FadR/GntR_C"/>
</dbReference>
<dbReference type="Pfam" id="PF07729">
    <property type="entry name" value="FCD"/>
    <property type="match status" value="1"/>
</dbReference>
<dbReference type="SMART" id="SM00895">
    <property type="entry name" value="FCD"/>
    <property type="match status" value="1"/>
</dbReference>
<dbReference type="GO" id="GO:0003677">
    <property type="term" value="F:DNA binding"/>
    <property type="evidence" value="ECO:0007669"/>
    <property type="project" value="UniProtKB-KW"/>
</dbReference>
<evidence type="ECO:0000256" key="2">
    <source>
        <dbReference type="ARBA" id="ARBA00023125"/>
    </source>
</evidence>
<keyword evidence="1" id="KW-0805">Transcription regulation</keyword>
<dbReference type="Gene3D" id="1.10.10.10">
    <property type="entry name" value="Winged helix-like DNA-binding domain superfamily/Winged helix DNA-binding domain"/>
    <property type="match status" value="1"/>
</dbReference>
<dbReference type="PANTHER" id="PTHR43537">
    <property type="entry name" value="TRANSCRIPTIONAL REGULATOR, GNTR FAMILY"/>
    <property type="match status" value="1"/>
</dbReference>
<dbReference type="InterPro" id="IPR000524">
    <property type="entry name" value="Tscrpt_reg_HTH_GntR"/>
</dbReference>
<dbReference type="InterPro" id="IPR036390">
    <property type="entry name" value="WH_DNA-bd_sf"/>
</dbReference>
<dbReference type="InterPro" id="IPR036388">
    <property type="entry name" value="WH-like_DNA-bd_sf"/>
</dbReference>
<gene>
    <name evidence="6" type="ORF">GFD21_05565</name>
</gene>
<name>A0A6L9SUM7_9BIFI</name>
<dbReference type="EMBL" id="WHZV01000004">
    <property type="protein sequence ID" value="NEG55242.1"/>
    <property type="molecule type" value="Genomic_DNA"/>
</dbReference>
<evidence type="ECO:0000256" key="1">
    <source>
        <dbReference type="ARBA" id="ARBA00023015"/>
    </source>
</evidence>
<dbReference type="GO" id="GO:0003700">
    <property type="term" value="F:DNA-binding transcription factor activity"/>
    <property type="evidence" value="ECO:0007669"/>
    <property type="project" value="InterPro"/>
</dbReference>
<accession>A0A6L9SUM7</accession>
<dbReference type="SUPFAM" id="SSF46785">
    <property type="entry name" value="Winged helix' DNA-binding domain"/>
    <property type="match status" value="1"/>
</dbReference>
<dbReference type="InterPro" id="IPR011711">
    <property type="entry name" value="GntR_C"/>
</dbReference>
<comment type="caution">
    <text evidence="6">The sequence shown here is derived from an EMBL/GenBank/DDBJ whole genome shotgun (WGS) entry which is preliminary data.</text>
</comment>
<feature type="domain" description="HTH gntR-type" evidence="5">
    <location>
        <begin position="65"/>
        <end position="132"/>
    </location>
</feature>
<protein>
    <submittedName>
        <fullName evidence="6">GntR family transcriptional regulator</fullName>
    </submittedName>
</protein>
<dbReference type="Pfam" id="PF00392">
    <property type="entry name" value="GntR"/>
    <property type="match status" value="1"/>
</dbReference>
<proteinExistence type="predicted"/>
<feature type="region of interest" description="Disordered" evidence="4">
    <location>
        <begin position="1"/>
        <end position="65"/>
    </location>
</feature>
<evidence type="ECO:0000256" key="3">
    <source>
        <dbReference type="ARBA" id="ARBA00023163"/>
    </source>
</evidence>
<dbReference type="SUPFAM" id="SSF48008">
    <property type="entry name" value="GntR ligand-binding domain-like"/>
    <property type="match status" value="1"/>
</dbReference>
<reference evidence="6 7" key="1">
    <citation type="submission" date="2019-10" db="EMBL/GenBank/DDBJ databases">
        <title>Bifidobacterium from non-human primates.</title>
        <authorList>
            <person name="Modesto M."/>
        </authorList>
    </citation>
    <scope>NUCLEOTIDE SEQUENCE [LARGE SCALE GENOMIC DNA]</scope>
    <source>
        <strain evidence="6 7">SMA15</strain>
    </source>
</reference>
<sequence>MVPAFAGTQTEGRCSMTKWTEEPSAVDAGHTGDARRREGTEAADARTEAPDATGAGAPAPRDTAKPTAEIVAMRLREEITTGELTAGTSLKEIRLAQRFDVSRNTLRGALRQLQYMGLVTLVSNKSATVAMPDEDKVHDIYRVRRVLEKAGIEASVNAPRERLRRLRDSVDASRSLHDAQRWRQYGTASLMFHHEIVALIDSPLLDQYFANILAQTRLVFANFADQGELQERWLEPDQHIAGLIISGKRAEACAYLSQYLDESEAMVIDSIRQKVFPAA</sequence>
<keyword evidence="7" id="KW-1185">Reference proteome</keyword>
<dbReference type="Proteomes" id="UP000483293">
    <property type="component" value="Unassembled WGS sequence"/>
</dbReference>
<keyword evidence="3" id="KW-0804">Transcription</keyword>
<feature type="compositionally biased region" description="Low complexity" evidence="4">
    <location>
        <begin position="50"/>
        <end position="61"/>
    </location>
</feature>
<evidence type="ECO:0000256" key="4">
    <source>
        <dbReference type="SAM" id="MobiDB-lite"/>
    </source>
</evidence>
<feature type="compositionally biased region" description="Basic and acidic residues" evidence="4">
    <location>
        <begin position="30"/>
        <end position="49"/>
    </location>
</feature>
<evidence type="ECO:0000313" key="7">
    <source>
        <dbReference type="Proteomes" id="UP000483293"/>
    </source>
</evidence>